<organism evidence="1 2">
    <name type="scientific">Desulfonema magnum</name>
    <dbReference type="NCBI Taxonomy" id="45655"/>
    <lineage>
        <taxon>Bacteria</taxon>
        <taxon>Pseudomonadati</taxon>
        <taxon>Thermodesulfobacteriota</taxon>
        <taxon>Desulfobacteria</taxon>
        <taxon>Desulfobacterales</taxon>
        <taxon>Desulfococcaceae</taxon>
        <taxon>Desulfonema</taxon>
    </lineage>
</organism>
<accession>A0A975BIN5</accession>
<dbReference type="AlphaFoldDB" id="A0A975BIN5"/>
<evidence type="ECO:0000313" key="2">
    <source>
        <dbReference type="Proteomes" id="UP000663722"/>
    </source>
</evidence>
<dbReference type="Proteomes" id="UP000663722">
    <property type="component" value="Chromosome"/>
</dbReference>
<name>A0A975BIN5_9BACT</name>
<reference evidence="1" key="1">
    <citation type="journal article" date="2021" name="Microb. Physiol.">
        <title>Proteogenomic Insights into the Physiology of Marine, Sulfate-Reducing, Filamentous Desulfonema limicola and Desulfonema magnum.</title>
        <authorList>
            <person name="Schnaars V."/>
            <person name="Wohlbrand L."/>
            <person name="Scheve S."/>
            <person name="Hinrichs C."/>
            <person name="Reinhardt R."/>
            <person name="Rabus R."/>
        </authorList>
    </citation>
    <scope>NUCLEOTIDE SEQUENCE</scope>
    <source>
        <strain evidence="1">4be13</strain>
    </source>
</reference>
<dbReference type="EMBL" id="CP061800">
    <property type="protein sequence ID" value="QTA85839.1"/>
    <property type="molecule type" value="Genomic_DNA"/>
</dbReference>
<keyword evidence="2" id="KW-1185">Reference proteome</keyword>
<evidence type="ECO:0000313" key="1">
    <source>
        <dbReference type="EMBL" id="QTA85839.1"/>
    </source>
</evidence>
<sequence>MSERNRIFSKNPISPHDKLYVKSSVWLVKFYLIKEIIRL</sequence>
<proteinExistence type="predicted"/>
<protein>
    <submittedName>
        <fullName evidence="1">Uncharacterized protein</fullName>
    </submittedName>
</protein>
<gene>
    <name evidence="1" type="ORF">dnm_018540</name>
</gene>
<dbReference type="KEGG" id="dmm:dnm_018540"/>